<feature type="non-terminal residue" evidence="1">
    <location>
        <position position="1"/>
    </location>
</feature>
<comment type="caution">
    <text evidence="1">The sequence shown here is derived from an EMBL/GenBank/DDBJ whole genome shotgun (WGS) entry which is preliminary data.</text>
</comment>
<dbReference type="AlphaFoldDB" id="X1FBP0"/>
<proteinExistence type="predicted"/>
<reference evidence="1" key="1">
    <citation type="journal article" date="2014" name="Front. Microbiol.">
        <title>High frequency of phylogenetically diverse reductive dehalogenase-homologous genes in deep subseafloor sedimentary metagenomes.</title>
        <authorList>
            <person name="Kawai M."/>
            <person name="Futagami T."/>
            <person name="Toyoda A."/>
            <person name="Takaki Y."/>
            <person name="Nishi S."/>
            <person name="Hori S."/>
            <person name="Arai W."/>
            <person name="Tsubouchi T."/>
            <person name="Morono Y."/>
            <person name="Uchiyama I."/>
            <person name="Ito T."/>
            <person name="Fujiyama A."/>
            <person name="Inagaki F."/>
            <person name="Takami H."/>
        </authorList>
    </citation>
    <scope>NUCLEOTIDE SEQUENCE</scope>
    <source>
        <strain evidence="1">Expedition CK06-06</strain>
    </source>
</reference>
<name>X1FBP0_9ZZZZ</name>
<protein>
    <recommendedName>
        <fullName evidence="2">TIGR04076 family protein</fullName>
    </recommendedName>
</protein>
<gene>
    <name evidence="1" type="ORF">S03H2_21191</name>
</gene>
<evidence type="ECO:0000313" key="1">
    <source>
        <dbReference type="EMBL" id="GAH43041.1"/>
    </source>
</evidence>
<organism evidence="1">
    <name type="scientific">marine sediment metagenome</name>
    <dbReference type="NCBI Taxonomy" id="412755"/>
    <lineage>
        <taxon>unclassified sequences</taxon>
        <taxon>metagenomes</taxon>
        <taxon>ecological metagenomes</taxon>
    </lineage>
</organism>
<dbReference type="EMBL" id="BARU01011254">
    <property type="protein sequence ID" value="GAH43041.1"/>
    <property type="molecule type" value="Genomic_DNA"/>
</dbReference>
<accession>X1FBP0</accession>
<evidence type="ECO:0008006" key="2">
    <source>
        <dbReference type="Google" id="ProtNLM"/>
    </source>
</evidence>
<sequence length="47" mass="5102">LSAKEMGFGKGDNVAFIQCPDPGEPYTCGGTVTFRLQREEIQVVSQP</sequence>